<dbReference type="PRINTS" id="PR01833">
    <property type="entry name" value="VEGFRECEPTR1"/>
</dbReference>
<keyword evidence="14" id="KW-0472">Membrane</keyword>
<keyword evidence="6" id="KW-0808">Transferase</keyword>
<feature type="domain" description="Ig-like" evidence="27">
    <location>
        <begin position="556"/>
        <end position="654"/>
    </location>
</feature>
<evidence type="ECO:0000256" key="21">
    <source>
        <dbReference type="PIRSR" id="PIRSR000615-1"/>
    </source>
</evidence>
<proteinExistence type="inferred from homology"/>
<dbReference type="GO" id="GO:0005021">
    <property type="term" value="F:vascular endothelial growth factor receptor activity"/>
    <property type="evidence" value="ECO:0007669"/>
    <property type="project" value="InterPro"/>
</dbReference>
<keyword evidence="29" id="KW-1185">Reference proteome</keyword>
<feature type="binding site" evidence="22">
    <location>
        <position position="1008"/>
    </location>
    <ligand>
        <name>ATP</name>
        <dbReference type="ChEBI" id="CHEBI:30616"/>
    </ligand>
</feature>
<feature type="domain" description="Protein kinase" evidence="26">
    <location>
        <begin position="824"/>
        <end position="1140"/>
    </location>
</feature>
<feature type="domain" description="Ig-like" evidence="27">
    <location>
        <begin position="357"/>
        <end position="446"/>
    </location>
</feature>
<evidence type="ECO:0000256" key="11">
    <source>
        <dbReference type="ARBA" id="ARBA00022777"/>
    </source>
</evidence>
<dbReference type="PROSITE" id="PS50011">
    <property type="entry name" value="PROTEIN_KINASE_DOM"/>
    <property type="match status" value="1"/>
</dbReference>
<comment type="similarity">
    <text evidence="25">Belongs to the protein kinase superfamily. Tyr protein kinase family. CSF-1/PDGF receptor subfamily.</text>
</comment>
<evidence type="ECO:0000256" key="25">
    <source>
        <dbReference type="RuleBase" id="RU000311"/>
    </source>
</evidence>
<keyword evidence="7 25" id="KW-0812">Transmembrane</keyword>
<dbReference type="Pfam" id="PF07714">
    <property type="entry name" value="PK_Tyr_Ser-Thr"/>
    <property type="match status" value="1"/>
</dbReference>
<dbReference type="InterPro" id="IPR050122">
    <property type="entry name" value="RTK"/>
</dbReference>
<evidence type="ECO:0000256" key="15">
    <source>
        <dbReference type="ARBA" id="ARBA00023137"/>
    </source>
</evidence>
<keyword evidence="23" id="KW-0460">Magnesium</keyword>
<dbReference type="GO" id="GO:0048010">
    <property type="term" value="P:vascular endothelial growth factor receptor signaling pathway"/>
    <property type="evidence" value="ECO:0007669"/>
    <property type="project" value="InterPro"/>
</dbReference>
<comment type="catalytic activity">
    <reaction evidence="20">
        <text>L-tyrosyl-[protein] + ATP = O-phospho-L-tyrosyl-[protein] + ADP + H(+)</text>
        <dbReference type="Rhea" id="RHEA:10596"/>
        <dbReference type="Rhea" id="RHEA-COMP:10136"/>
        <dbReference type="Rhea" id="RHEA-COMP:20101"/>
        <dbReference type="ChEBI" id="CHEBI:15378"/>
        <dbReference type="ChEBI" id="CHEBI:30616"/>
        <dbReference type="ChEBI" id="CHEBI:46858"/>
        <dbReference type="ChEBI" id="CHEBI:61978"/>
        <dbReference type="ChEBI" id="CHEBI:456216"/>
        <dbReference type="EC" id="2.7.10.1"/>
    </reaction>
</comment>
<dbReference type="GO" id="GO:0001525">
    <property type="term" value="P:angiogenesis"/>
    <property type="evidence" value="ECO:0007669"/>
    <property type="project" value="UniProtKB-KW"/>
</dbReference>
<name>A0AAX7TW61_ASTCA</name>
<evidence type="ECO:0000256" key="12">
    <source>
        <dbReference type="ARBA" id="ARBA00022840"/>
    </source>
</evidence>
<evidence type="ECO:0000256" key="10">
    <source>
        <dbReference type="ARBA" id="ARBA00022741"/>
    </source>
</evidence>
<dbReference type="SMART" id="SM00409">
    <property type="entry name" value="IG"/>
    <property type="match status" value="6"/>
</dbReference>
<dbReference type="Pfam" id="PF13927">
    <property type="entry name" value="Ig_3"/>
    <property type="match status" value="2"/>
</dbReference>
<evidence type="ECO:0000256" key="1">
    <source>
        <dbReference type="ARBA" id="ARBA00004251"/>
    </source>
</evidence>
<evidence type="ECO:0000256" key="14">
    <source>
        <dbReference type="ARBA" id="ARBA00023136"/>
    </source>
</evidence>
<dbReference type="InterPro" id="IPR041348">
    <property type="entry name" value="VEGFR-2_TMD"/>
</dbReference>
<keyword evidence="19 25" id="KW-0393">Immunoglobulin domain</keyword>
<dbReference type="PANTHER" id="PTHR24416:SF390">
    <property type="entry name" value="VASCULAR ENDOTHELIAL GROWTH FACTOR RECEPTOR 1"/>
    <property type="match status" value="1"/>
</dbReference>
<feature type="domain" description="Ig-like" evidence="27">
    <location>
        <begin position="260"/>
        <end position="352"/>
    </location>
</feature>
<evidence type="ECO:0000256" key="24">
    <source>
        <dbReference type="PROSITE-ProRule" id="PRU10141"/>
    </source>
</evidence>
<dbReference type="FunFam" id="2.60.40.10:FF:000247">
    <property type="entry name" value="Vascular endothelial growth factor receptor 3"/>
    <property type="match status" value="1"/>
</dbReference>
<reference evidence="29" key="2">
    <citation type="submission" date="2023-03" db="EMBL/GenBank/DDBJ databases">
        <authorList>
            <consortium name="Wellcome Sanger Institute Data Sharing"/>
        </authorList>
    </citation>
    <scope>NUCLEOTIDE SEQUENCE [LARGE SCALE GENOMIC DNA]</scope>
</reference>
<protein>
    <recommendedName>
        <fullName evidence="2">receptor protein-tyrosine kinase</fullName>
        <ecNumber evidence="2">2.7.10.1</ecNumber>
    </recommendedName>
</protein>
<dbReference type="GO" id="GO:0005524">
    <property type="term" value="F:ATP binding"/>
    <property type="evidence" value="ECO:0007669"/>
    <property type="project" value="UniProtKB-UniRule"/>
</dbReference>
<dbReference type="EC" id="2.7.10.1" evidence="2"/>
<dbReference type="GeneTree" id="ENSGT00940000158713"/>
<dbReference type="PIRSF" id="PIRSF000615">
    <property type="entry name" value="TyrPK_CSF1-R"/>
    <property type="match status" value="1"/>
</dbReference>
<keyword evidence="23" id="KW-0479">Metal-binding</keyword>
<dbReference type="InterPro" id="IPR008266">
    <property type="entry name" value="Tyr_kinase_AS"/>
</dbReference>
<evidence type="ECO:0000256" key="20">
    <source>
        <dbReference type="ARBA" id="ARBA00051243"/>
    </source>
</evidence>
<evidence type="ECO:0000256" key="2">
    <source>
        <dbReference type="ARBA" id="ARBA00011902"/>
    </source>
</evidence>
<evidence type="ECO:0000256" key="19">
    <source>
        <dbReference type="ARBA" id="ARBA00023319"/>
    </source>
</evidence>
<keyword evidence="18" id="KW-0325">Glycoprotein</keyword>
<feature type="domain" description="Ig-like" evidence="27">
    <location>
        <begin position="453"/>
        <end position="491"/>
    </location>
</feature>
<dbReference type="InterPro" id="IPR007110">
    <property type="entry name" value="Ig-like_dom"/>
</dbReference>
<evidence type="ECO:0000256" key="9">
    <source>
        <dbReference type="ARBA" id="ARBA00022737"/>
    </source>
</evidence>
<keyword evidence="5" id="KW-0037">Angiogenesis</keyword>
<dbReference type="FunFam" id="2.60.40.10:FF:000143">
    <property type="entry name" value="Vascular endothelial growth factor receptor 3"/>
    <property type="match status" value="1"/>
</dbReference>
<dbReference type="GO" id="GO:0019838">
    <property type="term" value="F:growth factor binding"/>
    <property type="evidence" value="ECO:0007669"/>
    <property type="project" value="TreeGrafter"/>
</dbReference>
<keyword evidence="15" id="KW-0829">Tyrosine-protein kinase</keyword>
<accession>A0AAX7TW61</accession>
<feature type="domain" description="Ig-like" evidence="27">
    <location>
        <begin position="658"/>
        <end position="748"/>
    </location>
</feature>
<evidence type="ECO:0000256" key="22">
    <source>
        <dbReference type="PIRSR" id="PIRSR000615-2"/>
    </source>
</evidence>
<evidence type="ECO:0000313" key="28">
    <source>
        <dbReference type="Ensembl" id="ENSACLP00000057706.1"/>
    </source>
</evidence>
<dbReference type="Proteomes" id="UP000265100">
    <property type="component" value="Chromosome 9"/>
</dbReference>
<evidence type="ECO:0000259" key="26">
    <source>
        <dbReference type="PROSITE" id="PS50011"/>
    </source>
</evidence>
<dbReference type="SMART" id="SM00219">
    <property type="entry name" value="TyrKc"/>
    <property type="match status" value="1"/>
</dbReference>
<evidence type="ECO:0000256" key="4">
    <source>
        <dbReference type="ARBA" id="ARBA00022553"/>
    </source>
</evidence>
<keyword evidence="4" id="KW-0597">Phosphoprotein</keyword>
<dbReference type="GO" id="GO:0043235">
    <property type="term" value="C:receptor complex"/>
    <property type="evidence" value="ECO:0007669"/>
    <property type="project" value="TreeGrafter"/>
</dbReference>
<dbReference type="InterPro" id="IPR000719">
    <property type="entry name" value="Prot_kinase_dom"/>
</dbReference>
<dbReference type="InterPro" id="IPR013783">
    <property type="entry name" value="Ig-like_fold"/>
</dbReference>
<evidence type="ECO:0000256" key="5">
    <source>
        <dbReference type="ARBA" id="ARBA00022657"/>
    </source>
</evidence>
<dbReference type="PRINTS" id="PR01832">
    <property type="entry name" value="VEGFRECEPTOR"/>
</dbReference>
<evidence type="ECO:0000256" key="7">
    <source>
        <dbReference type="ARBA" id="ARBA00022692"/>
    </source>
</evidence>
<dbReference type="InterPro" id="IPR036179">
    <property type="entry name" value="Ig-like_dom_sf"/>
</dbReference>
<keyword evidence="12 22" id="KW-0067">ATP-binding</keyword>
<keyword evidence="17 25" id="KW-0675">Receptor</keyword>
<evidence type="ECO:0000256" key="17">
    <source>
        <dbReference type="ARBA" id="ARBA00023170"/>
    </source>
</evidence>
<dbReference type="AlphaFoldDB" id="A0AAX7TW61"/>
<dbReference type="PANTHER" id="PTHR24416">
    <property type="entry name" value="TYROSINE-PROTEIN KINASE RECEPTOR"/>
    <property type="match status" value="1"/>
</dbReference>
<dbReference type="FunFam" id="3.30.200.20:FF:000041">
    <property type="entry name" value="Vascular endothelial growth factor receptor 2"/>
    <property type="match status" value="1"/>
</dbReference>
<dbReference type="InterPro" id="IPR011009">
    <property type="entry name" value="Kinase-like_dom_sf"/>
</dbReference>
<keyword evidence="16" id="KW-1015">Disulfide bond</keyword>
<dbReference type="PROSITE" id="PS00107">
    <property type="entry name" value="PROTEIN_KINASE_ATP"/>
    <property type="match status" value="1"/>
</dbReference>
<dbReference type="InterPro" id="IPR013098">
    <property type="entry name" value="Ig_I-set"/>
</dbReference>
<dbReference type="Pfam" id="PF21339">
    <property type="entry name" value="VEGFR-1-like_Ig-like"/>
    <property type="match status" value="1"/>
</dbReference>
<dbReference type="PROSITE" id="PS00109">
    <property type="entry name" value="PROTEIN_KINASE_TYR"/>
    <property type="match status" value="1"/>
</dbReference>
<evidence type="ECO:0000259" key="27">
    <source>
        <dbReference type="PROSITE" id="PS50835"/>
    </source>
</evidence>
<dbReference type="InterPro" id="IPR001245">
    <property type="entry name" value="Ser-Thr/Tyr_kinase_cat_dom"/>
</dbReference>
<dbReference type="Gene3D" id="3.30.200.20">
    <property type="entry name" value="Phosphorylase Kinase, domain 1"/>
    <property type="match status" value="1"/>
</dbReference>
<evidence type="ECO:0000256" key="13">
    <source>
        <dbReference type="ARBA" id="ARBA00022989"/>
    </source>
</evidence>
<dbReference type="InterPro" id="IPR003598">
    <property type="entry name" value="Ig_sub2"/>
</dbReference>
<evidence type="ECO:0000256" key="18">
    <source>
        <dbReference type="ARBA" id="ARBA00023180"/>
    </source>
</evidence>
<evidence type="ECO:0000256" key="8">
    <source>
        <dbReference type="ARBA" id="ARBA00022729"/>
    </source>
</evidence>
<evidence type="ECO:0000313" key="29">
    <source>
        <dbReference type="Proteomes" id="UP000265100"/>
    </source>
</evidence>
<feature type="binding site" evidence="22">
    <location>
        <begin position="831"/>
        <end position="838"/>
    </location>
    <ligand>
        <name>ATP</name>
        <dbReference type="ChEBI" id="CHEBI:30616"/>
    </ligand>
</feature>
<keyword evidence="8" id="KW-0732">Signal</keyword>
<reference evidence="28 29" key="1">
    <citation type="submission" date="2018-05" db="EMBL/GenBank/DDBJ databases">
        <authorList>
            <person name="Datahose"/>
        </authorList>
    </citation>
    <scope>NUCLEOTIDE SEQUENCE</scope>
</reference>
<dbReference type="SUPFAM" id="SSF48726">
    <property type="entry name" value="Immunoglobulin"/>
    <property type="match status" value="5"/>
</dbReference>
<evidence type="ECO:0000256" key="23">
    <source>
        <dbReference type="PIRSR" id="PIRSR000615-3"/>
    </source>
</evidence>
<dbReference type="GO" id="GO:0046872">
    <property type="term" value="F:metal ion binding"/>
    <property type="evidence" value="ECO:0007669"/>
    <property type="project" value="UniProtKB-KW"/>
</dbReference>
<dbReference type="PROSITE" id="PS00240">
    <property type="entry name" value="RECEPTOR_TYR_KIN_III"/>
    <property type="match status" value="1"/>
</dbReference>
<feature type="binding site" evidence="23">
    <location>
        <position position="1009"/>
    </location>
    <ligand>
        <name>Mg(2+)</name>
        <dbReference type="ChEBI" id="CHEBI:18420"/>
    </ligand>
</feature>
<feature type="binding site" evidence="23">
    <location>
        <position position="1022"/>
    </location>
    <ligand>
        <name>Mg(2+)</name>
        <dbReference type="ChEBI" id="CHEBI:18420"/>
    </ligand>
</feature>
<sequence length="1243" mass="140745">MYPFHFDIYKFSLTSNLSGEIHRLIDTCYETNHTTGHWVLNCFYKFTHLFGALTSADKDQKGRFSVPLLDVKTRQQVLDANQMLTLNCRGRWQLSWTFPAGLDRDQVDVSESRCGRTSKHYCSQVKVSSIQAQHTGLFRCRYQDKPHKQTSIYVYVTDSQQLFVEDANMSPDVLYLKEKEPLVIPCRVTSPNVTTELVKVCAGDVLSPDQRNIIWNSRRGFTIRSPTFFYIGLFFCQTTGDIVRHQSRRYFVHRIVNKIKDVRLNSSEHTQALKGQRLVLNCSATAELNTRVNFTWDYPGKVRATLQLVKHQTEMLFYSILTIPKLQRSDRGRYTCRVKSGDQSQHKHVNVTVYDRPFINLKPRNGLVMMVQAGEKSYKISPKLRAFPAPKVIWLKDGTVAAEQCSRYHMSGNSLVIRDVAEEDAGKYTVLVRNQEHRLYQNLTLTLVVNVSPKIGEKAVLLQDPGSVPRGSRQALRCTSHGVPPPHIQWLWHPCPSKGLMSSPGFRHQSGSRLACWETETAYSSQWRVICLYLLLTSSFQLIHVFLCSVSPSDVPGGFCVKQLEEAREGGDLHLTCLANKYLYTALSWQRVNNTEEAQSRGLNNQQFTFGEFSNSLVLLISNLTARDSGAYRCSARHIVTGQETHLDTQVEVTILEPPVLVSNLTDCTVNVSSSVTLSCPSRGVPPPTITWYKDQRALLQGSGKEILTPEEARLHIDRITVEDEGLYTCQATNERGSAESSAYIWVSESSFLEIPTLTCTCVVAALFWFLITLFIRKMKQPNSSYTKTEYLSIVLDTGEGPIDEQCERLHYDPNQWEFPRERLKLGKLLGRGAFGKVMQATAFGIDNGTSCKTVAVKMLKEGATASEHNALMTELKILNHIGNHLNVVNLLGACTKPGGPLMVIVEYCRFGNLSTFLKNKRDVFVQDRTLMREMSRASVRPEPGEHFILVINQTAFDTSLFLLLLDPQTAPNSPLYLEDLISFSFQVARGMEFLASRKCIHRDLAARNVLLSDNKVVKICDFGLARDIYKDPDYVRKGDARLPLKWMSPESIFDKVFTTQSDVWSYGILLWEIFSLGASPYPGLHIDEEFCHRLKGGTRMRVPEYSTPEIYSTMLACWEGNPADRPTFTNLVETMGELLQARVQQDGKDYIPLGSFMTGESDRCEAFKENPLAVTNLRQLISICLFRFFTFTKCRDTQVPFLCSDIAGLRENDPSILPCDWESDEGGSPPPDYNSAFLYPSL</sequence>
<keyword evidence="13" id="KW-1133">Transmembrane helix</keyword>
<dbReference type="SMART" id="SM00408">
    <property type="entry name" value="IGc2"/>
    <property type="match status" value="4"/>
</dbReference>
<dbReference type="InterPro" id="IPR017441">
    <property type="entry name" value="Protein_kinase_ATP_BS"/>
</dbReference>
<dbReference type="CDD" id="cd05054">
    <property type="entry name" value="PTKc_VEGFR"/>
    <property type="match status" value="1"/>
</dbReference>
<reference evidence="28" key="4">
    <citation type="submission" date="2025-09" db="UniProtKB">
        <authorList>
            <consortium name="Ensembl"/>
        </authorList>
    </citation>
    <scope>IDENTIFICATION</scope>
</reference>
<dbReference type="Ensembl" id="ENSACLT00000092762.1">
    <property type="protein sequence ID" value="ENSACLP00000057706.1"/>
    <property type="gene ID" value="ENSACLG00000026248.2"/>
</dbReference>
<gene>
    <name evidence="28" type="primary">FLT1</name>
</gene>
<dbReference type="PROSITE" id="PS50835">
    <property type="entry name" value="IG_LIKE"/>
    <property type="match status" value="5"/>
</dbReference>
<keyword evidence="11" id="KW-0418">Kinase</keyword>
<reference evidence="28" key="3">
    <citation type="submission" date="2025-08" db="UniProtKB">
        <authorList>
            <consortium name="Ensembl"/>
        </authorList>
    </citation>
    <scope>IDENTIFICATION</scope>
</reference>
<dbReference type="Gene3D" id="1.10.510.10">
    <property type="entry name" value="Transferase(Phosphotransferase) domain 1"/>
    <property type="match status" value="1"/>
</dbReference>
<evidence type="ECO:0000256" key="3">
    <source>
        <dbReference type="ARBA" id="ARBA00022475"/>
    </source>
</evidence>
<dbReference type="Pfam" id="PF07679">
    <property type="entry name" value="I-set"/>
    <property type="match status" value="2"/>
</dbReference>
<dbReference type="Gene3D" id="2.60.40.10">
    <property type="entry name" value="Immunoglobulins"/>
    <property type="match status" value="7"/>
</dbReference>
<dbReference type="Pfam" id="PF17988">
    <property type="entry name" value="VEGFR-2_TMD"/>
    <property type="match status" value="1"/>
</dbReference>
<dbReference type="InterPro" id="IPR020635">
    <property type="entry name" value="Tyr_kinase_cat_dom"/>
</dbReference>
<evidence type="ECO:0000256" key="6">
    <source>
        <dbReference type="ARBA" id="ARBA00022679"/>
    </source>
</evidence>
<keyword evidence="3" id="KW-1003">Cell membrane</keyword>
<dbReference type="InterPro" id="IPR003599">
    <property type="entry name" value="Ig_sub"/>
</dbReference>
<dbReference type="GO" id="GO:0005886">
    <property type="term" value="C:plasma membrane"/>
    <property type="evidence" value="ECO:0007669"/>
    <property type="project" value="UniProtKB-SubCell"/>
</dbReference>
<feature type="active site" description="Proton acceptor" evidence="21">
    <location>
        <position position="1004"/>
    </location>
</feature>
<dbReference type="SUPFAM" id="SSF56112">
    <property type="entry name" value="Protein kinase-like (PK-like)"/>
    <property type="match status" value="1"/>
</dbReference>
<dbReference type="InterPro" id="IPR001824">
    <property type="entry name" value="Tyr_kinase_rcpt_3_CS"/>
</dbReference>
<evidence type="ECO:0000256" key="16">
    <source>
        <dbReference type="ARBA" id="ARBA00023157"/>
    </source>
</evidence>
<organism evidence="28 29">
    <name type="scientific">Astatotilapia calliptera</name>
    <name type="common">Eastern happy</name>
    <name type="synonym">Chromis callipterus</name>
    <dbReference type="NCBI Taxonomy" id="8154"/>
    <lineage>
        <taxon>Eukaryota</taxon>
        <taxon>Metazoa</taxon>
        <taxon>Chordata</taxon>
        <taxon>Craniata</taxon>
        <taxon>Vertebrata</taxon>
        <taxon>Euteleostomi</taxon>
        <taxon>Actinopterygii</taxon>
        <taxon>Neopterygii</taxon>
        <taxon>Teleostei</taxon>
        <taxon>Neoteleostei</taxon>
        <taxon>Acanthomorphata</taxon>
        <taxon>Ovalentaria</taxon>
        <taxon>Cichlomorphae</taxon>
        <taxon>Cichliformes</taxon>
        <taxon>Cichlidae</taxon>
        <taxon>African cichlids</taxon>
        <taxon>Pseudocrenilabrinae</taxon>
        <taxon>Haplochromini</taxon>
        <taxon>Astatotilapia</taxon>
    </lineage>
</organism>
<dbReference type="InterPro" id="IPR009135">
    <property type="entry name" value="VEGFR1_rcpt"/>
</dbReference>
<dbReference type="FunFam" id="1.10.510.10:FF:000077">
    <property type="entry name" value="Vascular endothelial growth factor receptor 2"/>
    <property type="match status" value="1"/>
</dbReference>
<keyword evidence="10 22" id="KW-0547">Nucleotide-binding</keyword>
<comment type="subcellular location">
    <subcellularLocation>
        <location evidence="1">Cell membrane</location>
        <topology evidence="1">Single-pass type I membrane protein</topology>
    </subcellularLocation>
    <subcellularLocation>
        <location evidence="25">Membrane</location>
        <topology evidence="25">Single-pass type I membrane protein</topology>
    </subcellularLocation>
</comment>
<feature type="binding site" evidence="22 24">
    <location>
        <position position="858"/>
    </location>
    <ligand>
        <name>ATP</name>
        <dbReference type="ChEBI" id="CHEBI:30616"/>
    </ligand>
</feature>
<dbReference type="CDD" id="cd00096">
    <property type="entry name" value="Ig"/>
    <property type="match status" value="2"/>
</dbReference>
<keyword evidence="9" id="KW-0677">Repeat</keyword>